<feature type="domain" description="Core-binding (CB)" evidence="6">
    <location>
        <begin position="58"/>
        <end position="140"/>
    </location>
</feature>
<keyword evidence="2 4" id="KW-0238">DNA-binding</keyword>
<dbReference type="InterPro" id="IPR025269">
    <property type="entry name" value="SAM-like_dom"/>
</dbReference>
<dbReference type="GO" id="GO:0003677">
    <property type="term" value="F:DNA binding"/>
    <property type="evidence" value="ECO:0007669"/>
    <property type="project" value="UniProtKB-UniRule"/>
</dbReference>
<evidence type="ECO:0000313" key="8">
    <source>
        <dbReference type="Proteomes" id="UP000286974"/>
    </source>
</evidence>
<dbReference type="PANTHER" id="PTHR30349">
    <property type="entry name" value="PHAGE INTEGRASE-RELATED"/>
    <property type="match status" value="1"/>
</dbReference>
<evidence type="ECO:0000313" key="7">
    <source>
        <dbReference type="EMBL" id="GAY71965.1"/>
    </source>
</evidence>
<reference evidence="7 8" key="1">
    <citation type="submission" date="2017-11" db="EMBL/GenBank/DDBJ databases">
        <title>Draft Genome Sequence of Lactobacillus curieae NBRC 111893 isolated from Koso, a Japanese sugar-Vegetable Fermented Beverage.</title>
        <authorList>
            <person name="Chiou T.Y."/>
            <person name="Oshima K."/>
            <person name="Suda W."/>
            <person name="Hattori M."/>
            <person name="Takahashi T."/>
        </authorList>
    </citation>
    <scope>NUCLEOTIDE SEQUENCE [LARGE SCALE GENOMIC DNA]</scope>
    <source>
        <strain evidence="7 8">NBRC111893</strain>
    </source>
</reference>
<dbReference type="InterPro" id="IPR044068">
    <property type="entry name" value="CB"/>
</dbReference>
<evidence type="ECO:0000256" key="4">
    <source>
        <dbReference type="PROSITE-ProRule" id="PRU01248"/>
    </source>
</evidence>
<dbReference type="Pfam" id="PF13102">
    <property type="entry name" value="Phage_int_SAM_5"/>
    <property type="match status" value="1"/>
</dbReference>
<dbReference type="AlphaFoldDB" id="A0A401FHW3"/>
<dbReference type="PROSITE" id="PS51898">
    <property type="entry name" value="TYR_RECOMBINASE"/>
    <property type="match status" value="1"/>
</dbReference>
<comment type="similarity">
    <text evidence="1">Belongs to the 'phage' integrase family.</text>
</comment>
<dbReference type="InterPro" id="IPR010998">
    <property type="entry name" value="Integrase_recombinase_N"/>
</dbReference>
<dbReference type="RefSeq" id="WP_225417445.1">
    <property type="nucleotide sequence ID" value="NZ_BEXA01000001.1"/>
</dbReference>
<dbReference type="InterPro" id="IPR002104">
    <property type="entry name" value="Integrase_catalytic"/>
</dbReference>
<feature type="domain" description="Tyr recombinase" evidence="5">
    <location>
        <begin position="166"/>
        <end position="369"/>
    </location>
</feature>
<evidence type="ECO:0000259" key="5">
    <source>
        <dbReference type="PROSITE" id="PS51898"/>
    </source>
</evidence>
<protein>
    <submittedName>
        <fullName evidence="7">Phage integrase</fullName>
    </submittedName>
</protein>
<dbReference type="GO" id="GO:0015074">
    <property type="term" value="P:DNA integration"/>
    <property type="evidence" value="ECO:0007669"/>
    <property type="project" value="InterPro"/>
</dbReference>
<name>A0A401FHW3_9LACO</name>
<keyword evidence="3" id="KW-0233">DNA recombination</keyword>
<evidence type="ECO:0000256" key="2">
    <source>
        <dbReference type="ARBA" id="ARBA00023125"/>
    </source>
</evidence>
<dbReference type="Pfam" id="PF00589">
    <property type="entry name" value="Phage_integrase"/>
    <property type="match status" value="1"/>
</dbReference>
<proteinExistence type="inferred from homology"/>
<dbReference type="InterPro" id="IPR050090">
    <property type="entry name" value="Tyrosine_recombinase_XerCD"/>
</dbReference>
<accession>A0A401FHW3</accession>
<dbReference type="PANTHER" id="PTHR30349:SF64">
    <property type="entry name" value="PROPHAGE INTEGRASE INTD-RELATED"/>
    <property type="match status" value="1"/>
</dbReference>
<dbReference type="Gene3D" id="1.10.150.130">
    <property type="match status" value="1"/>
</dbReference>
<dbReference type="InterPro" id="IPR011010">
    <property type="entry name" value="DNA_brk_join_enz"/>
</dbReference>
<dbReference type="EMBL" id="BEXA01000001">
    <property type="protein sequence ID" value="GAY71965.1"/>
    <property type="molecule type" value="Genomic_DNA"/>
</dbReference>
<keyword evidence="8" id="KW-1185">Reference proteome</keyword>
<dbReference type="Proteomes" id="UP000286974">
    <property type="component" value="Unassembled WGS sequence"/>
</dbReference>
<dbReference type="CDD" id="cd01189">
    <property type="entry name" value="INT_ICEBs1_C_like"/>
    <property type="match status" value="1"/>
</dbReference>
<comment type="caution">
    <text evidence="7">The sequence shown here is derived from an EMBL/GenBank/DDBJ whole genome shotgun (WGS) entry which is preliminary data.</text>
</comment>
<dbReference type="SUPFAM" id="SSF56349">
    <property type="entry name" value="DNA breaking-rejoining enzymes"/>
    <property type="match status" value="1"/>
</dbReference>
<organism evidence="7 8">
    <name type="scientific">Lentilactobacillus kosonis</name>
    <dbReference type="NCBI Taxonomy" id="2810561"/>
    <lineage>
        <taxon>Bacteria</taxon>
        <taxon>Bacillati</taxon>
        <taxon>Bacillota</taxon>
        <taxon>Bacilli</taxon>
        <taxon>Lactobacillales</taxon>
        <taxon>Lactobacillaceae</taxon>
        <taxon>Lentilactobacillus</taxon>
    </lineage>
</organism>
<evidence type="ECO:0000259" key="6">
    <source>
        <dbReference type="PROSITE" id="PS51900"/>
    </source>
</evidence>
<sequence length="376" mass="44048">MSRIYLNPMKGKRYKAEFSIGSGKQRKRKTHTFDDKETAKKWINQLSMEADQGTNFERSDWLFVDYYWHWVETYKQPVVSSATLLSYVTSYRHFQQHLGEVRIGRLTRARIQRFLNELGLSHETARKDLMHLRSCMKDAMLDGTIARNPAEGRLHIVADPKLTKSDDKKFMTIDEYKHIRDFLLNFPHSLQHINWMTLMIISQTALRVGECIALKYDDFDFEHNTVRIDESWDSVENEIKEPKTKYSKRTIPVPAKAMSVIHRWIAYHRQVLFRLGITNPDQFLLLNQYGKLPISRNINSSYHQLQKKLGYKPKFSTHTFRHTIASLMLGDSKVSINYVSKYLGHASVAITQKYYIGLLPEQREIEEAKAVRVLGS</sequence>
<gene>
    <name evidence="7" type="ORF">NBRC111893_111</name>
</gene>
<dbReference type="InterPro" id="IPR013762">
    <property type="entry name" value="Integrase-like_cat_sf"/>
</dbReference>
<evidence type="ECO:0000256" key="1">
    <source>
        <dbReference type="ARBA" id="ARBA00008857"/>
    </source>
</evidence>
<evidence type="ECO:0000256" key="3">
    <source>
        <dbReference type="ARBA" id="ARBA00023172"/>
    </source>
</evidence>
<dbReference type="GO" id="GO:0006310">
    <property type="term" value="P:DNA recombination"/>
    <property type="evidence" value="ECO:0007669"/>
    <property type="project" value="UniProtKB-KW"/>
</dbReference>
<dbReference type="Gene3D" id="1.10.443.10">
    <property type="entry name" value="Intergrase catalytic core"/>
    <property type="match status" value="1"/>
</dbReference>
<dbReference type="PROSITE" id="PS51900">
    <property type="entry name" value="CB"/>
    <property type="match status" value="1"/>
</dbReference>